<organism evidence="5 6">
    <name type="scientific">Arthrobacter livingstonensis</name>
    <dbReference type="NCBI Taxonomy" id="670078"/>
    <lineage>
        <taxon>Bacteria</taxon>
        <taxon>Bacillati</taxon>
        <taxon>Actinomycetota</taxon>
        <taxon>Actinomycetes</taxon>
        <taxon>Micrococcales</taxon>
        <taxon>Micrococcaceae</taxon>
        <taxon>Arthrobacter</taxon>
    </lineage>
</organism>
<proteinExistence type="inferred from homology"/>
<dbReference type="InterPro" id="IPR015889">
    <property type="entry name" value="Intradiol_dOase_core"/>
</dbReference>
<dbReference type="Pfam" id="PF00775">
    <property type="entry name" value="Dioxygenase_C"/>
    <property type="match status" value="1"/>
</dbReference>
<comment type="similarity">
    <text evidence="1">Belongs to the intradiol ring-cleavage dioxygenase family.</text>
</comment>
<evidence type="ECO:0000313" key="6">
    <source>
        <dbReference type="Proteomes" id="UP000247832"/>
    </source>
</evidence>
<accession>A0A2V5L7R6</accession>
<dbReference type="InterPro" id="IPR012786">
    <property type="entry name" value="Protocat_dOase_a"/>
</dbReference>
<dbReference type="Proteomes" id="UP000247832">
    <property type="component" value="Unassembled WGS sequence"/>
</dbReference>
<dbReference type="PANTHER" id="PTHR33711">
    <property type="entry name" value="DIOXYGENASE, PUTATIVE (AFU_ORTHOLOGUE AFUA_2G02910)-RELATED"/>
    <property type="match status" value="1"/>
</dbReference>
<keyword evidence="6" id="KW-1185">Reference proteome</keyword>
<sequence length="199" mass="20739">MSKLTPAPGQTVGPFFGYALPFAKDNELATPGSAGSIRLHGTVADGAGDPIPDAILEIWQPAADGTIVAETGSLVRDGYTFTGWGRASTGATGRYTFTTVNPGATRRGVAPFIAVVVFARGLTNRLFTRAYLPDDDDALAADPLLASLPGDRRSTLIATREPDGGLRWDVRLQGDGETVFLDFDGGALAGGRDVSGERA</sequence>
<dbReference type="EMBL" id="QJVD01000008">
    <property type="protein sequence ID" value="PYI67681.1"/>
    <property type="molecule type" value="Genomic_DNA"/>
</dbReference>
<gene>
    <name evidence="5" type="primary">pcaG</name>
    <name evidence="5" type="ORF">CVV68_09630</name>
</gene>
<reference evidence="5 6" key="1">
    <citation type="submission" date="2018-05" db="EMBL/GenBank/DDBJ databases">
        <title>Genetic diversity of glacier-inhabiting Cryobacterium bacteria in China and description of Cryobacterium mengkeensis sp. nov. and Arthrobacter glacialis sp. nov.</title>
        <authorList>
            <person name="Liu Q."/>
            <person name="Xin Y.-H."/>
        </authorList>
    </citation>
    <scope>NUCLEOTIDE SEQUENCE [LARGE SCALE GENOMIC DNA]</scope>
    <source>
        <strain evidence="5 6">LI2</strain>
    </source>
</reference>
<feature type="domain" description="Intradiol ring-cleavage dioxygenases" evidence="4">
    <location>
        <begin position="24"/>
        <end position="104"/>
    </location>
</feature>
<dbReference type="NCBIfam" id="TIGR02423">
    <property type="entry name" value="protocat_alph"/>
    <property type="match status" value="1"/>
</dbReference>
<dbReference type="RefSeq" id="WP_110500790.1">
    <property type="nucleotide sequence ID" value="NZ_QJVD01000008.1"/>
</dbReference>
<dbReference type="GO" id="GO:0018578">
    <property type="term" value="F:protocatechuate 3,4-dioxygenase activity"/>
    <property type="evidence" value="ECO:0007669"/>
    <property type="project" value="InterPro"/>
</dbReference>
<dbReference type="OrthoDB" id="4417174at2"/>
<comment type="caution">
    <text evidence="5">The sequence shown here is derived from an EMBL/GenBank/DDBJ whole genome shotgun (WGS) entry which is preliminary data.</text>
</comment>
<dbReference type="InterPro" id="IPR050770">
    <property type="entry name" value="Intradiol_RC_Dioxygenase"/>
</dbReference>
<evidence type="ECO:0000256" key="1">
    <source>
        <dbReference type="ARBA" id="ARBA00007825"/>
    </source>
</evidence>
<evidence type="ECO:0000313" key="5">
    <source>
        <dbReference type="EMBL" id="PYI67681.1"/>
    </source>
</evidence>
<dbReference type="GO" id="GO:0008199">
    <property type="term" value="F:ferric iron binding"/>
    <property type="evidence" value="ECO:0007669"/>
    <property type="project" value="InterPro"/>
</dbReference>
<protein>
    <submittedName>
        <fullName evidence="5">Protocatechuate 3,4-dioxygenase subunit alpha</fullName>
    </submittedName>
</protein>
<keyword evidence="3" id="KW-0560">Oxidoreductase</keyword>
<dbReference type="Gene3D" id="2.60.130.10">
    <property type="entry name" value="Aromatic compound dioxygenase"/>
    <property type="match status" value="1"/>
</dbReference>
<dbReference type="PANTHER" id="PTHR33711:SF9">
    <property type="entry name" value="PROTOCATECHUATE 3,4-DIOXYGENASE ALPHA CHAIN"/>
    <property type="match status" value="1"/>
</dbReference>
<dbReference type="SUPFAM" id="SSF49482">
    <property type="entry name" value="Aromatic compound dioxygenase"/>
    <property type="match status" value="1"/>
</dbReference>
<dbReference type="AlphaFoldDB" id="A0A2V5L7R6"/>
<evidence type="ECO:0000256" key="3">
    <source>
        <dbReference type="ARBA" id="ARBA00023002"/>
    </source>
</evidence>
<name>A0A2V5L7R6_9MICC</name>
<evidence type="ECO:0000256" key="2">
    <source>
        <dbReference type="ARBA" id="ARBA00022964"/>
    </source>
</evidence>
<evidence type="ECO:0000259" key="4">
    <source>
        <dbReference type="Pfam" id="PF00775"/>
    </source>
</evidence>
<dbReference type="InterPro" id="IPR000627">
    <property type="entry name" value="Intradiol_dOase_C"/>
</dbReference>
<keyword evidence="2 5" id="KW-0223">Dioxygenase</keyword>